<name>A0ABP7GGF3_9FLAO</name>
<keyword evidence="5 10" id="KW-0067">ATP-binding</keyword>
<dbReference type="Gene3D" id="3.40.1190.10">
    <property type="entry name" value="Mur-like, catalytic domain"/>
    <property type="match status" value="1"/>
</dbReference>
<comment type="function">
    <text evidence="10 11">Involved in cell wall formation. Catalyzes the final step in the synthesis of UDP-N-acetylmuramoyl-pentapeptide, the precursor of murein.</text>
</comment>
<keyword evidence="4 10" id="KW-0547">Nucleotide-binding</keyword>
<proteinExistence type="inferred from homology"/>
<dbReference type="Pfam" id="PF08245">
    <property type="entry name" value="Mur_ligase_M"/>
    <property type="match status" value="1"/>
</dbReference>
<evidence type="ECO:0000256" key="6">
    <source>
        <dbReference type="ARBA" id="ARBA00022960"/>
    </source>
</evidence>
<dbReference type="EMBL" id="BAABDU010000003">
    <property type="protein sequence ID" value="GAA3764827.1"/>
    <property type="molecule type" value="Genomic_DNA"/>
</dbReference>
<evidence type="ECO:0000259" key="14">
    <source>
        <dbReference type="Pfam" id="PF08245"/>
    </source>
</evidence>
<dbReference type="SUPFAM" id="SSF53244">
    <property type="entry name" value="MurD-like peptide ligases, peptide-binding domain"/>
    <property type="match status" value="1"/>
</dbReference>
<dbReference type="NCBIfam" id="TIGR01143">
    <property type="entry name" value="murF"/>
    <property type="match status" value="1"/>
</dbReference>
<dbReference type="InterPro" id="IPR013221">
    <property type="entry name" value="Mur_ligase_cen"/>
</dbReference>
<feature type="domain" description="Mur ligase N-terminal catalytic" evidence="12">
    <location>
        <begin position="15"/>
        <end position="83"/>
    </location>
</feature>
<dbReference type="HAMAP" id="MF_02019">
    <property type="entry name" value="MurF"/>
    <property type="match status" value="1"/>
</dbReference>
<comment type="pathway">
    <text evidence="10 11">Cell wall biogenesis; peptidoglycan biosynthesis.</text>
</comment>
<evidence type="ECO:0000259" key="12">
    <source>
        <dbReference type="Pfam" id="PF01225"/>
    </source>
</evidence>
<dbReference type="InterPro" id="IPR000713">
    <property type="entry name" value="Mur_ligase_N"/>
</dbReference>
<dbReference type="Pfam" id="PF01225">
    <property type="entry name" value="Mur_ligase"/>
    <property type="match status" value="1"/>
</dbReference>
<evidence type="ECO:0000256" key="5">
    <source>
        <dbReference type="ARBA" id="ARBA00022840"/>
    </source>
</evidence>
<evidence type="ECO:0000256" key="10">
    <source>
        <dbReference type="HAMAP-Rule" id="MF_02019"/>
    </source>
</evidence>
<dbReference type="SUPFAM" id="SSF63418">
    <property type="entry name" value="MurE/MurF N-terminal domain"/>
    <property type="match status" value="1"/>
</dbReference>
<dbReference type="GO" id="GO:0016874">
    <property type="term" value="F:ligase activity"/>
    <property type="evidence" value="ECO:0007669"/>
    <property type="project" value="UniProtKB-KW"/>
</dbReference>
<dbReference type="PANTHER" id="PTHR43024:SF1">
    <property type="entry name" value="UDP-N-ACETYLMURAMOYL-TRIPEPTIDE--D-ALANYL-D-ALANINE LIGASE"/>
    <property type="match status" value="1"/>
</dbReference>
<keyword evidence="3 10" id="KW-0132">Cell division</keyword>
<dbReference type="SUPFAM" id="SSF53623">
    <property type="entry name" value="MurD-like peptide ligases, catalytic domain"/>
    <property type="match status" value="1"/>
</dbReference>
<evidence type="ECO:0000259" key="13">
    <source>
        <dbReference type="Pfam" id="PF02875"/>
    </source>
</evidence>
<evidence type="ECO:0000256" key="11">
    <source>
        <dbReference type="RuleBase" id="RU004136"/>
    </source>
</evidence>
<comment type="similarity">
    <text evidence="10">Belongs to the MurCDEF family. MurF subfamily.</text>
</comment>
<dbReference type="InterPro" id="IPR036565">
    <property type="entry name" value="Mur-like_cat_sf"/>
</dbReference>
<accession>A0ABP7GGF3</accession>
<keyword evidence="2 10" id="KW-0436">Ligase</keyword>
<evidence type="ECO:0000313" key="15">
    <source>
        <dbReference type="EMBL" id="GAA3764827.1"/>
    </source>
</evidence>
<protein>
    <recommendedName>
        <fullName evidence="10 11">UDP-N-acetylmuramoyl-tripeptide--D-alanyl-D-alanine ligase</fullName>
        <ecNumber evidence="10 11">6.3.2.10</ecNumber>
    </recommendedName>
    <alternativeName>
        <fullName evidence="10">D-alanyl-D-alanine-adding enzyme</fullName>
    </alternativeName>
</protein>
<evidence type="ECO:0000256" key="4">
    <source>
        <dbReference type="ARBA" id="ARBA00022741"/>
    </source>
</evidence>
<dbReference type="PANTHER" id="PTHR43024">
    <property type="entry name" value="UDP-N-ACETYLMURAMOYL-TRIPEPTIDE--D-ALANYL-D-ALANINE LIGASE"/>
    <property type="match status" value="1"/>
</dbReference>
<comment type="subcellular location">
    <subcellularLocation>
        <location evidence="10 11">Cytoplasm</location>
    </subcellularLocation>
</comment>
<dbReference type="Proteomes" id="UP001500748">
    <property type="component" value="Unassembled WGS sequence"/>
</dbReference>
<organism evidence="15 16">
    <name type="scientific">Flavobacterium ginsengiterrae</name>
    <dbReference type="NCBI Taxonomy" id="871695"/>
    <lineage>
        <taxon>Bacteria</taxon>
        <taxon>Pseudomonadati</taxon>
        <taxon>Bacteroidota</taxon>
        <taxon>Flavobacteriia</taxon>
        <taxon>Flavobacteriales</taxon>
        <taxon>Flavobacteriaceae</taxon>
        <taxon>Flavobacterium</taxon>
    </lineage>
</organism>
<dbReference type="RefSeq" id="WP_345142754.1">
    <property type="nucleotide sequence ID" value="NZ_BAABDU010000003.1"/>
</dbReference>
<comment type="catalytic activity">
    <reaction evidence="10 11">
        <text>D-alanyl-D-alanine + UDP-N-acetyl-alpha-D-muramoyl-L-alanyl-gamma-D-glutamyl-meso-2,6-diaminopimelate + ATP = UDP-N-acetyl-alpha-D-muramoyl-L-alanyl-gamma-D-glutamyl-meso-2,6-diaminopimeloyl-D-alanyl-D-alanine + ADP + phosphate + H(+)</text>
        <dbReference type="Rhea" id="RHEA:28374"/>
        <dbReference type="ChEBI" id="CHEBI:15378"/>
        <dbReference type="ChEBI" id="CHEBI:30616"/>
        <dbReference type="ChEBI" id="CHEBI:43474"/>
        <dbReference type="ChEBI" id="CHEBI:57822"/>
        <dbReference type="ChEBI" id="CHEBI:61386"/>
        <dbReference type="ChEBI" id="CHEBI:83905"/>
        <dbReference type="ChEBI" id="CHEBI:456216"/>
        <dbReference type="EC" id="6.3.2.10"/>
    </reaction>
</comment>
<dbReference type="InterPro" id="IPR051046">
    <property type="entry name" value="MurCDEF_CellWall_CoF430Synth"/>
</dbReference>
<keyword evidence="16" id="KW-1185">Reference proteome</keyword>
<gene>
    <name evidence="10" type="primary">murF</name>
    <name evidence="15" type="ORF">GCM10022423_16340</name>
</gene>
<comment type="caution">
    <text evidence="15">The sequence shown here is derived from an EMBL/GenBank/DDBJ whole genome shotgun (WGS) entry which is preliminary data.</text>
</comment>
<evidence type="ECO:0000256" key="2">
    <source>
        <dbReference type="ARBA" id="ARBA00022598"/>
    </source>
</evidence>
<keyword evidence="6 10" id="KW-0133">Cell shape</keyword>
<evidence type="ECO:0000256" key="1">
    <source>
        <dbReference type="ARBA" id="ARBA00022490"/>
    </source>
</evidence>
<keyword evidence="7 10" id="KW-0573">Peptidoglycan synthesis</keyword>
<dbReference type="InterPro" id="IPR036615">
    <property type="entry name" value="Mur_ligase_C_dom_sf"/>
</dbReference>
<dbReference type="Pfam" id="PF02875">
    <property type="entry name" value="Mur_ligase_C"/>
    <property type="match status" value="1"/>
</dbReference>
<dbReference type="EC" id="6.3.2.10" evidence="10 11"/>
<feature type="binding site" evidence="10">
    <location>
        <begin position="97"/>
        <end position="103"/>
    </location>
    <ligand>
        <name>ATP</name>
        <dbReference type="ChEBI" id="CHEBI:30616"/>
    </ligand>
</feature>
<keyword evidence="9 10" id="KW-0961">Cell wall biogenesis/degradation</keyword>
<reference evidence="16" key="1">
    <citation type="journal article" date="2019" name="Int. J. Syst. Evol. Microbiol.">
        <title>The Global Catalogue of Microorganisms (GCM) 10K type strain sequencing project: providing services to taxonomists for standard genome sequencing and annotation.</title>
        <authorList>
            <consortium name="The Broad Institute Genomics Platform"/>
            <consortium name="The Broad Institute Genome Sequencing Center for Infectious Disease"/>
            <person name="Wu L."/>
            <person name="Ma J."/>
        </authorList>
    </citation>
    <scope>NUCLEOTIDE SEQUENCE [LARGE SCALE GENOMIC DNA]</scope>
    <source>
        <strain evidence="16">JCM 17337</strain>
    </source>
</reference>
<feature type="domain" description="Mur ligase central" evidence="14">
    <location>
        <begin position="96"/>
        <end position="274"/>
    </location>
</feature>
<evidence type="ECO:0000256" key="9">
    <source>
        <dbReference type="ARBA" id="ARBA00023316"/>
    </source>
</evidence>
<evidence type="ECO:0000256" key="3">
    <source>
        <dbReference type="ARBA" id="ARBA00022618"/>
    </source>
</evidence>
<keyword evidence="1 10" id="KW-0963">Cytoplasm</keyword>
<sequence>MNIQDIHNLFLKCSSLSIDTRKIEKDSMFFAIKGENFDANTFAKEALDLGALYVVIDNESYFVDDRTILVKNSLETLQELAKFHRNYLKLPIVALTGSNGKTTTKELINVVLSKKFKTKATIGNLNNHIGVPLTLLSFTKETEIGIVEMGANHKKEIEFLCEIAQPDYGYITNFGKAHLEGFGGVQGVIEGKSEMYKYLSKNDKTVFVNLEDPIQIERSTGIKSFTFGINKESADLNIKSIEANPFVIVQYADFKVESHLIGLYNANNINAAASIGKYFNVEDTLIKEAIENYIPANNRSQLLNKGTNQIILDAYNANPSSMAVAITNFLQLENQNKIMILGDMFELGNESHDEHKAIVESLSNQDKSKCYLIGKSFYENKISNENIQFYETFDAFADYLKTVHFTDNTILIKGSRGMALERTLDYIS</sequence>
<evidence type="ECO:0000256" key="8">
    <source>
        <dbReference type="ARBA" id="ARBA00023306"/>
    </source>
</evidence>
<dbReference type="Gene3D" id="3.40.1390.10">
    <property type="entry name" value="MurE/MurF, N-terminal domain"/>
    <property type="match status" value="1"/>
</dbReference>
<dbReference type="InterPro" id="IPR005863">
    <property type="entry name" value="UDP-N-AcMur_synth"/>
</dbReference>
<feature type="domain" description="Mur ligase C-terminal" evidence="13">
    <location>
        <begin position="299"/>
        <end position="416"/>
    </location>
</feature>
<dbReference type="InterPro" id="IPR004101">
    <property type="entry name" value="Mur_ligase_C"/>
</dbReference>
<dbReference type="Gene3D" id="3.90.190.20">
    <property type="entry name" value="Mur ligase, C-terminal domain"/>
    <property type="match status" value="1"/>
</dbReference>
<keyword evidence="8 10" id="KW-0131">Cell cycle</keyword>
<evidence type="ECO:0000313" key="16">
    <source>
        <dbReference type="Proteomes" id="UP001500748"/>
    </source>
</evidence>
<dbReference type="InterPro" id="IPR035911">
    <property type="entry name" value="MurE/MurF_N"/>
</dbReference>
<evidence type="ECO:0000256" key="7">
    <source>
        <dbReference type="ARBA" id="ARBA00022984"/>
    </source>
</evidence>